<feature type="coiled-coil region" evidence="1">
    <location>
        <begin position="312"/>
        <end position="339"/>
    </location>
</feature>
<dbReference type="AlphaFoldDB" id="A0A848B2J7"/>
<comment type="caution">
    <text evidence="2">The sequence shown here is derived from an EMBL/GenBank/DDBJ whole genome shotgun (WGS) entry which is preliminary data.</text>
</comment>
<dbReference type="Proteomes" id="UP000543804">
    <property type="component" value="Unassembled WGS sequence"/>
</dbReference>
<evidence type="ECO:0000256" key="1">
    <source>
        <dbReference type="SAM" id="Coils"/>
    </source>
</evidence>
<sequence>MRWKKRLAALAGVLIVFLCLLGAWYFGHYTRTPDYALQQVEKSLTKQDVAMFSEYVDIDGLLNASYDDFMSGILETGQPMNDEAQAAVESFAQMVRAPLVKSFHQAIVDYVATGAWPDDSENGDASGLFDAESALEKAGLKGTSLRGIDRVEKSSQEETAAAFVRVYSEEAGEEFVLRVRLALGENGRYRIVAIENLRDFLVMIGKARRAQLTEYLDHTAAIIAAHESAMREAEGQRADILAVGALGSADTRAKLRQLMEETVIPDWEARGEELRAVDVAPAAATLQKIRLKICDCYIAYAKGYAQWMDDKQAATIREAENQLRQAKALEQEEKFLARRVTQDP</sequence>
<dbReference type="RefSeq" id="WP_170076927.1">
    <property type="nucleotide sequence ID" value="NZ_JABAFA010000001.1"/>
</dbReference>
<evidence type="ECO:0000313" key="3">
    <source>
        <dbReference type="Proteomes" id="UP000543804"/>
    </source>
</evidence>
<name>A0A848B2J7_9FIRM</name>
<dbReference type="EMBL" id="JABAFA010000001">
    <property type="protein sequence ID" value="NMD98103.1"/>
    <property type="molecule type" value="Genomic_DNA"/>
</dbReference>
<reference evidence="2 3" key="1">
    <citation type="submission" date="2020-04" db="EMBL/GenBank/DDBJ databases">
        <authorList>
            <person name="Hitch T.C.A."/>
            <person name="Wylensek D."/>
            <person name="Clavel T."/>
        </authorList>
    </citation>
    <scope>NUCLEOTIDE SEQUENCE [LARGE SCALE GENOMIC DNA]</scope>
    <source>
        <strain evidence="2 3">PG-130-P53-12</strain>
    </source>
</reference>
<keyword evidence="1" id="KW-0175">Coiled coil</keyword>
<accession>A0A848B2J7</accession>
<keyword evidence="3" id="KW-1185">Reference proteome</keyword>
<protein>
    <submittedName>
        <fullName evidence="2">Uncharacterized protein</fullName>
    </submittedName>
</protein>
<organism evidence="2 3">
    <name type="scientific">Selenomonas bovis</name>
    <dbReference type="NCBI Taxonomy" id="416586"/>
    <lineage>
        <taxon>Bacteria</taxon>
        <taxon>Bacillati</taxon>
        <taxon>Bacillota</taxon>
        <taxon>Negativicutes</taxon>
        <taxon>Selenomonadales</taxon>
        <taxon>Selenomonadaceae</taxon>
        <taxon>Selenomonas</taxon>
    </lineage>
</organism>
<gene>
    <name evidence="2" type="ORF">HF878_01195</name>
</gene>
<proteinExistence type="predicted"/>
<evidence type="ECO:0000313" key="2">
    <source>
        <dbReference type="EMBL" id="NMD98103.1"/>
    </source>
</evidence>